<organism evidence="2 3">
    <name type="scientific">Puccinia coronata f. sp. avenae</name>
    <dbReference type="NCBI Taxonomy" id="200324"/>
    <lineage>
        <taxon>Eukaryota</taxon>
        <taxon>Fungi</taxon>
        <taxon>Dikarya</taxon>
        <taxon>Basidiomycota</taxon>
        <taxon>Pucciniomycotina</taxon>
        <taxon>Pucciniomycetes</taxon>
        <taxon>Pucciniales</taxon>
        <taxon>Pucciniaceae</taxon>
        <taxon>Puccinia</taxon>
    </lineage>
</organism>
<evidence type="ECO:0000313" key="2">
    <source>
        <dbReference type="EMBL" id="PLW41009.1"/>
    </source>
</evidence>
<name>A0A2N5UTC7_9BASI</name>
<dbReference type="Proteomes" id="UP000235388">
    <property type="component" value="Unassembled WGS sequence"/>
</dbReference>
<keyword evidence="3" id="KW-1185">Reference proteome</keyword>
<feature type="compositionally biased region" description="Polar residues" evidence="1">
    <location>
        <begin position="32"/>
        <end position="50"/>
    </location>
</feature>
<protein>
    <submittedName>
        <fullName evidence="2">Uncharacterized protein</fullName>
    </submittedName>
</protein>
<evidence type="ECO:0000256" key="1">
    <source>
        <dbReference type="SAM" id="MobiDB-lite"/>
    </source>
</evidence>
<accession>A0A2N5UTC7</accession>
<reference evidence="2 3" key="1">
    <citation type="submission" date="2017-11" db="EMBL/GenBank/DDBJ databases">
        <title>De novo assembly and phasing of dikaryotic genomes from two isolates of Puccinia coronata f. sp. avenae, the causal agent of oat crown rust.</title>
        <authorList>
            <person name="Miller M.E."/>
            <person name="Zhang Y."/>
            <person name="Omidvar V."/>
            <person name="Sperschneider J."/>
            <person name="Schwessinger B."/>
            <person name="Raley C."/>
            <person name="Palmer J.M."/>
            <person name="Garnica D."/>
            <person name="Upadhyaya N."/>
            <person name="Rathjen J."/>
            <person name="Taylor J.M."/>
            <person name="Park R.F."/>
            <person name="Dodds P.N."/>
            <person name="Hirsch C.D."/>
            <person name="Kianian S.F."/>
            <person name="Figueroa M."/>
        </authorList>
    </citation>
    <scope>NUCLEOTIDE SEQUENCE [LARGE SCALE GENOMIC DNA]</scope>
    <source>
        <strain evidence="2">12NC29</strain>
    </source>
</reference>
<proteinExistence type="predicted"/>
<gene>
    <name evidence="2" type="ORF">PCANC_21412</name>
</gene>
<dbReference type="AlphaFoldDB" id="A0A2N5UTC7"/>
<sequence length="129" mass="13971">MGAHLRNGKNISVKQQAAAAREQQLRQRSAPTGEQQYSSTGLEASSTAGEQQLYRHPSSREQHIPGEFFSPNRPERSPSVNRNAPGHKLPGDQTGTVVYPPLPSSQGTTPRAGEEYTLSPAALERLLPS</sequence>
<feature type="compositionally biased region" description="Low complexity" evidence="1">
    <location>
        <begin position="15"/>
        <end position="30"/>
    </location>
</feature>
<dbReference type="EMBL" id="PGCJ01000174">
    <property type="protein sequence ID" value="PLW41009.1"/>
    <property type="molecule type" value="Genomic_DNA"/>
</dbReference>
<comment type="caution">
    <text evidence="2">The sequence shown here is derived from an EMBL/GenBank/DDBJ whole genome shotgun (WGS) entry which is preliminary data.</text>
</comment>
<feature type="region of interest" description="Disordered" evidence="1">
    <location>
        <begin position="1"/>
        <end position="129"/>
    </location>
</feature>
<evidence type="ECO:0000313" key="3">
    <source>
        <dbReference type="Proteomes" id="UP000235388"/>
    </source>
</evidence>